<dbReference type="Gene3D" id="1.20.81.30">
    <property type="entry name" value="Type II secretion system (T2SS), domain F"/>
    <property type="match status" value="1"/>
</dbReference>
<proteinExistence type="predicted"/>
<feature type="transmembrane region" description="Helical" evidence="6">
    <location>
        <begin position="290"/>
        <end position="309"/>
    </location>
</feature>
<dbReference type="InterPro" id="IPR042094">
    <property type="entry name" value="T2SS_GspF_sf"/>
</dbReference>
<keyword evidence="3 6" id="KW-0812">Transmembrane</keyword>
<evidence type="ECO:0000313" key="8">
    <source>
        <dbReference type="EMBL" id="VFQ46173.1"/>
    </source>
</evidence>
<protein>
    <submittedName>
        <fullName evidence="8">Type ii secretion system f domain</fullName>
    </submittedName>
</protein>
<dbReference type="AlphaFoldDB" id="A0A4U8YXI7"/>
<evidence type="ECO:0000256" key="5">
    <source>
        <dbReference type="ARBA" id="ARBA00023136"/>
    </source>
</evidence>
<keyword evidence="2" id="KW-1003">Cell membrane</keyword>
<dbReference type="Proteomes" id="UP000507962">
    <property type="component" value="Unassembled WGS sequence"/>
</dbReference>
<dbReference type="EMBL" id="CAADHO010000008">
    <property type="protein sequence ID" value="VFQ46173.1"/>
    <property type="molecule type" value="Genomic_DNA"/>
</dbReference>
<dbReference type="PANTHER" id="PTHR35007:SF1">
    <property type="entry name" value="PILUS ASSEMBLY PROTEIN"/>
    <property type="match status" value="1"/>
</dbReference>
<organism evidence="8 9">
    <name type="scientific">Desulfoluna butyratoxydans</name>
    <dbReference type="NCBI Taxonomy" id="231438"/>
    <lineage>
        <taxon>Bacteria</taxon>
        <taxon>Pseudomonadati</taxon>
        <taxon>Thermodesulfobacteriota</taxon>
        <taxon>Desulfobacteria</taxon>
        <taxon>Desulfobacterales</taxon>
        <taxon>Desulfolunaceae</taxon>
        <taxon>Desulfoluna</taxon>
    </lineage>
</organism>
<comment type="subcellular location">
    <subcellularLocation>
        <location evidence="1">Cell membrane</location>
        <topology evidence="1">Multi-pass membrane protein</topology>
    </subcellularLocation>
</comment>
<evidence type="ECO:0000256" key="3">
    <source>
        <dbReference type="ARBA" id="ARBA00022692"/>
    </source>
</evidence>
<accession>A0A4U8YXI7</accession>
<name>A0A4U8YXI7_9BACT</name>
<reference evidence="8 9" key="1">
    <citation type="submission" date="2019-03" db="EMBL/GenBank/DDBJ databases">
        <authorList>
            <person name="Nijsse B."/>
        </authorList>
    </citation>
    <scope>NUCLEOTIDE SEQUENCE [LARGE SCALE GENOMIC DNA]</scope>
    <source>
        <strain evidence="8">Desulfoluna butyratoxydans MSL71</strain>
    </source>
</reference>
<keyword evidence="5 6" id="KW-0472">Membrane</keyword>
<feature type="transmembrane region" description="Helical" evidence="6">
    <location>
        <begin position="6"/>
        <end position="22"/>
    </location>
</feature>
<evidence type="ECO:0000256" key="1">
    <source>
        <dbReference type="ARBA" id="ARBA00004651"/>
    </source>
</evidence>
<feature type="transmembrane region" description="Helical" evidence="6">
    <location>
        <begin position="258"/>
        <end position="278"/>
    </location>
</feature>
<evidence type="ECO:0000256" key="6">
    <source>
        <dbReference type="SAM" id="Phobius"/>
    </source>
</evidence>
<dbReference type="RefSeq" id="WP_180143591.1">
    <property type="nucleotide sequence ID" value="NZ_CAADHO010000008.1"/>
</dbReference>
<evidence type="ECO:0000256" key="4">
    <source>
        <dbReference type="ARBA" id="ARBA00022989"/>
    </source>
</evidence>
<keyword evidence="9" id="KW-1185">Reference proteome</keyword>
<dbReference type="PANTHER" id="PTHR35007">
    <property type="entry name" value="INTEGRAL MEMBRANE PROTEIN-RELATED"/>
    <property type="match status" value="1"/>
</dbReference>
<evidence type="ECO:0000259" key="7">
    <source>
        <dbReference type="Pfam" id="PF00482"/>
    </source>
</evidence>
<evidence type="ECO:0000256" key="2">
    <source>
        <dbReference type="ARBA" id="ARBA00022475"/>
    </source>
</evidence>
<dbReference type="InterPro" id="IPR018076">
    <property type="entry name" value="T2SS_GspF_dom"/>
</dbReference>
<gene>
    <name evidence="8" type="ORF">MSL71_38360</name>
</gene>
<feature type="transmembrane region" description="Helical" evidence="6">
    <location>
        <begin position="90"/>
        <end position="108"/>
    </location>
</feature>
<evidence type="ECO:0000313" key="9">
    <source>
        <dbReference type="Proteomes" id="UP000507962"/>
    </source>
</evidence>
<dbReference type="Pfam" id="PF00482">
    <property type="entry name" value="T2SSF"/>
    <property type="match status" value="1"/>
</dbReference>
<feature type="transmembrane region" description="Helical" evidence="6">
    <location>
        <begin position="114"/>
        <end position="132"/>
    </location>
</feature>
<feature type="domain" description="Type II secretion system protein GspF" evidence="7">
    <location>
        <begin position="149"/>
        <end position="273"/>
    </location>
</feature>
<keyword evidence="4 6" id="KW-1133">Transmembrane helix</keyword>
<sequence>MSLWIPVLLVDAGLFALAFHFFKTDRKRGKTRTLIRALKKEPSPSASHAPALKNSPRKIAAEELVSALFDLSRLESILVTAGVTTSPERFVLWAAGAGVLLFLPLLLITRQLAVATLLAGTGMALPFGVVIWKKRQRERRLVEQLPDALDMIVRSLKVGHSVDGALKEAGRSFPNPLGQEVTLIYEEIAMGLPFKQAINHLEERFADVPDIRIFCAAFILQRETGGNLAAILSGLSTTIRERFQLERQIKAHSSEGRLSALVIGLLPPVFGLVTWLLNPGYIRTLVTHPTGQHLLVAAVLFEITGFVVMRAMTKLDV</sequence>
<dbReference type="GO" id="GO:0005886">
    <property type="term" value="C:plasma membrane"/>
    <property type="evidence" value="ECO:0007669"/>
    <property type="project" value="UniProtKB-SubCell"/>
</dbReference>